<dbReference type="EMBL" id="CP051298">
    <property type="protein sequence ID" value="QKD44709.1"/>
    <property type="molecule type" value="Genomic_DNA"/>
</dbReference>
<evidence type="ECO:0000313" key="6">
    <source>
        <dbReference type="EMBL" id="QKD44709.1"/>
    </source>
</evidence>
<dbReference type="GO" id="GO:0003700">
    <property type="term" value="F:DNA-binding transcription factor activity"/>
    <property type="evidence" value="ECO:0007669"/>
    <property type="project" value="TreeGrafter"/>
</dbReference>
<dbReference type="Proteomes" id="UP000500755">
    <property type="component" value="Chromosome"/>
</dbReference>
<dbReference type="PANTHER" id="PTHR24567:SF28">
    <property type="entry name" value="LISTERIOLYSIN REGULATORY PROTEIN"/>
    <property type="match status" value="1"/>
</dbReference>
<dbReference type="InterPro" id="IPR018490">
    <property type="entry name" value="cNMP-bd_dom_sf"/>
</dbReference>
<dbReference type="InterPro" id="IPR036388">
    <property type="entry name" value="WH-like_DNA-bd_sf"/>
</dbReference>
<name>A0A858ZWX2_9BURK</name>
<dbReference type="Gene3D" id="1.10.10.10">
    <property type="entry name" value="Winged helix-like DNA-binding domain superfamily/Winged helix DNA-binding domain"/>
    <property type="match status" value="1"/>
</dbReference>
<keyword evidence="2" id="KW-0238">DNA-binding</keyword>
<dbReference type="InterPro" id="IPR000595">
    <property type="entry name" value="cNMP-bd_dom"/>
</dbReference>
<dbReference type="SMART" id="SM00100">
    <property type="entry name" value="cNMP"/>
    <property type="match status" value="1"/>
</dbReference>
<proteinExistence type="predicted"/>
<dbReference type="GO" id="GO:0003677">
    <property type="term" value="F:DNA binding"/>
    <property type="evidence" value="ECO:0007669"/>
    <property type="project" value="UniProtKB-KW"/>
</dbReference>
<keyword evidence="1" id="KW-0805">Transcription regulation</keyword>
<dbReference type="SUPFAM" id="SSF51206">
    <property type="entry name" value="cAMP-binding domain-like"/>
    <property type="match status" value="1"/>
</dbReference>
<dbReference type="SMART" id="SM00419">
    <property type="entry name" value="HTH_CRP"/>
    <property type="match status" value="1"/>
</dbReference>
<dbReference type="Pfam" id="PF00027">
    <property type="entry name" value="cNMP_binding"/>
    <property type="match status" value="1"/>
</dbReference>
<reference evidence="6 7" key="1">
    <citation type="submission" date="2020-05" db="EMBL/GenBank/DDBJ databases">
        <title>Complete genome sequence of Alicycliphilus denitrificans DP3.</title>
        <authorList>
            <person name="Chen X."/>
        </authorList>
    </citation>
    <scope>NUCLEOTIDE SEQUENCE [LARGE SCALE GENOMIC DNA]</scope>
    <source>
        <strain evidence="6 7">DP3</strain>
    </source>
</reference>
<sequence length="240" mass="25729">MPDPDPAACSLDMRMAVCRKVPLFADLDDGQLAQVNRHCQAQNFAAGEPVYLEGDAATHIYVVAIGAVKTTRLAADGRQSLIDLLTPGDFFGALPALGQQFYADSATALTPACLLGLDAPEYDAILQEIPQVAVATLKGVAHRLTQSQHAIHMLAGAPLEQRLAALLLVLADKVGKPWNEAMLLDVPLAREDLAAMAGAATESVSRLLSQWQREGWIDAGRRWVAIVDAARLEQVRDGMV</sequence>
<dbReference type="PROSITE" id="PS50042">
    <property type="entry name" value="CNMP_BINDING_3"/>
    <property type="match status" value="1"/>
</dbReference>
<evidence type="ECO:0000259" key="4">
    <source>
        <dbReference type="PROSITE" id="PS50042"/>
    </source>
</evidence>
<dbReference type="InterPro" id="IPR012318">
    <property type="entry name" value="HTH_CRP"/>
</dbReference>
<dbReference type="PRINTS" id="PR00034">
    <property type="entry name" value="HTHCRP"/>
</dbReference>
<evidence type="ECO:0000256" key="1">
    <source>
        <dbReference type="ARBA" id="ARBA00023015"/>
    </source>
</evidence>
<dbReference type="PANTHER" id="PTHR24567">
    <property type="entry name" value="CRP FAMILY TRANSCRIPTIONAL REGULATORY PROTEIN"/>
    <property type="match status" value="1"/>
</dbReference>
<feature type="domain" description="HTH crp-type" evidence="5">
    <location>
        <begin position="157"/>
        <end position="230"/>
    </location>
</feature>
<dbReference type="RefSeq" id="WP_168727965.1">
    <property type="nucleotide sequence ID" value="NZ_CP051298.1"/>
</dbReference>
<dbReference type="InterPro" id="IPR050397">
    <property type="entry name" value="Env_Response_Regulators"/>
</dbReference>
<evidence type="ECO:0000256" key="3">
    <source>
        <dbReference type="ARBA" id="ARBA00023163"/>
    </source>
</evidence>
<evidence type="ECO:0000259" key="5">
    <source>
        <dbReference type="PROSITE" id="PS51063"/>
    </source>
</evidence>
<dbReference type="GO" id="GO:0005829">
    <property type="term" value="C:cytosol"/>
    <property type="evidence" value="ECO:0007669"/>
    <property type="project" value="TreeGrafter"/>
</dbReference>
<dbReference type="AlphaFoldDB" id="A0A858ZWX2"/>
<feature type="domain" description="Cyclic nucleotide-binding" evidence="4">
    <location>
        <begin position="23"/>
        <end position="126"/>
    </location>
</feature>
<organism evidence="6 7">
    <name type="scientific">Alicycliphilus denitrificans</name>
    <dbReference type="NCBI Taxonomy" id="179636"/>
    <lineage>
        <taxon>Bacteria</taxon>
        <taxon>Pseudomonadati</taxon>
        <taxon>Pseudomonadota</taxon>
        <taxon>Betaproteobacteria</taxon>
        <taxon>Burkholderiales</taxon>
        <taxon>Comamonadaceae</taxon>
        <taxon>Alicycliphilus</taxon>
    </lineage>
</organism>
<evidence type="ECO:0000313" key="7">
    <source>
        <dbReference type="Proteomes" id="UP000500755"/>
    </source>
</evidence>
<dbReference type="Gene3D" id="2.60.120.10">
    <property type="entry name" value="Jelly Rolls"/>
    <property type="match status" value="1"/>
</dbReference>
<evidence type="ECO:0000256" key="2">
    <source>
        <dbReference type="ARBA" id="ARBA00023125"/>
    </source>
</evidence>
<dbReference type="Pfam" id="PF13545">
    <property type="entry name" value="HTH_Crp_2"/>
    <property type="match status" value="1"/>
</dbReference>
<dbReference type="PROSITE" id="PS51063">
    <property type="entry name" value="HTH_CRP_2"/>
    <property type="match status" value="1"/>
</dbReference>
<dbReference type="InterPro" id="IPR036390">
    <property type="entry name" value="WH_DNA-bd_sf"/>
</dbReference>
<protein>
    <submittedName>
        <fullName evidence="6">Crp/Fnr family transcriptional regulator</fullName>
    </submittedName>
</protein>
<keyword evidence="3" id="KW-0804">Transcription</keyword>
<dbReference type="SUPFAM" id="SSF46785">
    <property type="entry name" value="Winged helix' DNA-binding domain"/>
    <property type="match status" value="1"/>
</dbReference>
<accession>A0A858ZWX2</accession>
<dbReference type="InterPro" id="IPR014710">
    <property type="entry name" value="RmlC-like_jellyroll"/>
</dbReference>
<gene>
    <name evidence="6" type="ORF">HF896_14275</name>
</gene>
<dbReference type="CDD" id="cd00038">
    <property type="entry name" value="CAP_ED"/>
    <property type="match status" value="1"/>
</dbReference>